<feature type="compositionally biased region" description="Polar residues" evidence="1">
    <location>
        <begin position="125"/>
        <end position="139"/>
    </location>
</feature>
<evidence type="ECO:0000256" key="1">
    <source>
        <dbReference type="SAM" id="MobiDB-lite"/>
    </source>
</evidence>
<reference evidence="3" key="1">
    <citation type="submission" date="2022-11" db="EMBL/GenBank/DDBJ databases">
        <title>Chromosome-level genome of Pogonophryne albipinna.</title>
        <authorList>
            <person name="Jo E."/>
        </authorList>
    </citation>
    <scope>NUCLEOTIDE SEQUENCE</scope>
    <source>
        <strain evidence="3">SGF0006</strain>
        <tissue evidence="3">Muscle</tissue>
    </source>
</reference>
<dbReference type="PANTHER" id="PTHR46289:SF17">
    <property type="entry name" value="HAT C-TERMINAL DIMERISATION DOMAIN-CONTAINING PROTEIN"/>
    <property type="match status" value="1"/>
</dbReference>
<feature type="region of interest" description="Disordered" evidence="1">
    <location>
        <begin position="124"/>
        <end position="154"/>
    </location>
</feature>
<dbReference type="PANTHER" id="PTHR46289">
    <property type="entry name" value="52 KDA REPRESSOR OF THE INHIBITOR OF THE PROTEIN KINASE-LIKE PROTEIN-RELATED"/>
    <property type="match status" value="1"/>
</dbReference>
<dbReference type="Proteomes" id="UP001219934">
    <property type="component" value="Unassembled WGS sequence"/>
</dbReference>
<dbReference type="GO" id="GO:0046983">
    <property type="term" value="F:protein dimerization activity"/>
    <property type="evidence" value="ECO:0007669"/>
    <property type="project" value="InterPro"/>
</dbReference>
<dbReference type="Pfam" id="PF05699">
    <property type="entry name" value="Dimer_Tnp_hAT"/>
    <property type="match status" value="1"/>
</dbReference>
<sequence length="421" mass="47125">MGSVCHPFGQDHYKTERRKDPGTHRSELAGYRRLSARTPVSQVRNHSTLQRDPCMHQLGTACNMSIPGESRVVGEFKEAVATSLRKRIIPESDDTSAANAGECPTGGPVLPPMIPELVAMRLRTPAQQQSQTARTSRPELQQRPAPTHGSSDTCTTARGLLERFQKGHTLLCLLLASEALKELECLNRSLQSKTGSVTGMLAAVDCLKKTLRVKRSDESFHQIYARACDMISEMGIETIQMPHIRRPPKRYTGNAAAFTPASTEEHYRIEFFKVLDAVDLERVLVSGKVEEVVSLYPELNRNSLEVQLSMFKLQYPSSTITDAVNTLKAMLPEVRVLFTQVESLVRLLLVVPCSSAEAERSFSALRRLKTWLRSSMSQRRLNNVGVCHIHQDKLDQVDIEEICQLFISANDTRRHVFGAFI</sequence>
<dbReference type="InterPro" id="IPR008906">
    <property type="entry name" value="HATC_C_dom"/>
</dbReference>
<dbReference type="InterPro" id="IPR052958">
    <property type="entry name" value="IFN-induced_PKR_regulator"/>
</dbReference>
<dbReference type="AlphaFoldDB" id="A0AAD6BBQ9"/>
<dbReference type="EMBL" id="JAPTMU010000007">
    <property type="protein sequence ID" value="KAJ4940578.1"/>
    <property type="molecule type" value="Genomic_DNA"/>
</dbReference>
<evidence type="ECO:0000259" key="2">
    <source>
        <dbReference type="Pfam" id="PF05699"/>
    </source>
</evidence>
<gene>
    <name evidence="3" type="ORF">JOQ06_026875</name>
</gene>
<feature type="compositionally biased region" description="Basic and acidic residues" evidence="1">
    <location>
        <begin position="9"/>
        <end position="27"/>
    </location>
</feature>
<feature type="domain" description="HAT C-terminal dimerisation" evidence="2">
    <location>
        <begin position="341"/>
        <end position="383"/>
    </location>
</feature>
<evidence type="ECO:0000313" key="4">
    <source>
        <dbReference type="Proteomes" id="UP001219934"/>
    </source>
</evidence>
<protein>
    <recommendedName>
        <fullName evidence="2">HAT C-terminal dimerisation domain-containing protein</fullName>
    </recommendedName>
</protein>
<proteinExistence type="predicted"/>
<evidence type="ECO:0000313" key="3">
    <source>
        <dbReference type="EMBL" id="KAJ4940578.1"/>
    </source>
</evidence>
<comment type="caution">
    <text evidence="3">The sequence shown here is derived from an EMBL/GenBank/DDBJ whole genome shotgun (WGS) entry which is preliminary data.</text>
</comment>
<keyword evidence="4" id="KW-1185">Reference proteome</keyword>
<feature type="region of interest" description="Disordered" evidence="1">
    <location>
        <begin position="1"/>
        <end position="27"/>
    </location>
</feature>
<organism evidence="3 4">
    <name type="scientific">Pogonophryne albipinna</name>
    <dbReference type="NCBI Taxonomy" id="1090488"/>
    <lineage>
        <taxon>Eukaryota</taxon>
        <taxon>Metazoa</taxon>
        <taxon>Chordata</taxon>
        <taxon>Craniata</taxon>
        <taxon>Vertebrata</taxon>
        <taxon>Euteleostomi</taxon>
        <taxon>Actinopterygii</taxon>
        <taxon>Neopterygii</taxon>
        <taxon>Teleostei</taxon>
        <taxon>Neoteleostei</taxon>
        <taxon>Acanthomorphata</taxon>
        <taxon>Eupercaria</taxon>
        <taxon>Perciformes</taxon>
        <taxon>Notothenioidei</taxon>
        <taxon>Pogonophryne</taxon>
    </lineage>
</organism>
<accession>A0AAD6BBQ9</accession>
<name>A0AAD6BBQ9_9TELE</name>